<protein>
    <recommendedName>
        <fullName evidence="2">Tr-type G domain-containing protein</fullName>
    </recommendedName>
</protein>
<dbReference type="GO" id="GO:0003746">
    <property type="term" value="F:translation elongation factor activity"/>
    <property type="evidence" value="ECO:0007669"/>
    <property type="project" value="TreeGrafter"/>
</dbReference>
<dbReference type="GO" id="GO:0003924">
    <property type="term" value="F:GTPase activity"/>
    <property type="evidence" value="ECO:0007669"/>
    <property type="project" value="InterPro"/>
</dbReference>
<feature type="domain" description="Tr-type G" evidence="2">
    <location>
        <begin position="205"/>
        <end position="455"/>
    </location>
</feature>
<dbReference type="InterPro" id="IPR050055">
    <property type="entry name" value="EF-Tu_GTPase"/>
</dbReference>
<dbReference type="InterPro" id="IPR000795">
    <property type="entry name" value="T_Tr_GTP-bd_dom"/>
</dbReference>
<name>A0AAE1ZCK3_SCHME</name>
<dbReference type="CDD" id="cd03694">
    <property type="entry name" value="GTPBP_II"/>
    <property type="match status" value="1"/>
</dbReference>
<dbReference type="Proteomes" id="UP001292079">
    <property type="component" value="Unassembled WGS sequence"/>
</dbReference>
<reference evidence="3" key="1">
    <citation type="submission" date="2022-04" db="EMBL/GenBank/DDBJ databases">
        <authorList>
            <person name="Xu L."/>
            <person name="Lv Z."/>
        </authorList>
    </citation>
    <scope>NUCLEOTIDE SEQUENCE</scope>
    <source>
        <strain evidence="3">LV_2022a</strain>
    </source>
</reference>
<feature type="compositionally biased region" description="Polar residues" evidence="1">
    <location>
        <begin position="7"/>
        <end position="40"/>
    </location>
</feature>
<evidence type="ECO:0000256" key="1">
    <source>
        <dbReference type="SAM" id="MobiDB-lite"/>
    </source>
</evidence>
<dbReference type="AlphaFoldDB" id="A0AAE1ZCK3"/>
<dbReference type="EMBL" id="JALJAT010000003">
    <property type="protein sequence ID" value="KAK4471238.1"/>
    <property type="molecule type" value="Genomic_DNA"/>
</dbReference>
<keyword evidence="4" id="KW-1185">Reference proteome</keyword>
<reference evidence="3" key="2">
    <citation type="journal article" date="2023" name="Infect Dis Poverty">
        <title>Chromosome-scale genome of the human blood fluke Schistosoma mekongi and its implications for public health.</title>
        <authorList>
            <person name="Zhou M."/>
            <person name="Xu L."/>
            <person name="Xu D."/>
            <person name="Chen W."/>
            <person name="Khan J."/>
            <person name="Hu Y."/>
            <person name="Huang H."/>
            <person name="Wei H."/>
            <person name="Zhang Y."/>
            <person name="Chusongsang P."/>
            <person name="Tanasarnprasert K."/>
            <person name="Hu X."/>
            <person name="Limpanont Y."/>
            <person name="Lv Z."/>
        </authorList>
    </citation>
    <scope>NUCLEOTIDE SEQUENCE</scope>
    <source>
        <strain evidence="3">LV_2022a</strain>
    </source>
</reference>
<feature type="compositionally biased region" description="Low complexity" evidence="1">
    <location>
        <begin position="1057"/>
        <end position="1068"/>
    </location>
</feature>
<dbReference type="InterPro" id="IPR027417">
    <property type="entry name" value="P-loop_NTPase"/>
</dbReference>
<dbReference type="GO" id="GO:0005525">
    <property type="term" value="F:GTP binding"/>
    <property type="evidence" value="ECO:0007669"/>
    <property type="project" value="InterPro"/>
</dbReference>
<dbReference type="PANTHER" id="PTHR43721:SF3">
    <property type="entry name" value="GTP-BINDING PROTEIN 2"/>
    <property type="match status" value="1"/>
</dbReference>
<organism evidence="3 4">
    <name type="scientific">Schistosoma mekongi</name>
    <name type="common">Parasitic worm</name>
    <dbReference type="NCBI Taxonomy" id="38744"/>
    <lineage>
        <taxon>Eukaryota</taxon>
        <taxon>Metazoa</taxon>
        <taxon>Spiralia</taxon>
        <taxon>Lophotrochozoa</taxon>
        <taxon>Platyhelminthes</taxon>
        <taxon>Trematoda</taxon>
        <taxon>Digenea</taxon>
        <taxon>Strigeidida</taxon>
        <taxon>Schistosomatoidea</taxon>
        <taxon>Schistosomatidae</taxon>
        <taxon>Schistosoma</taxon>
    </lineage>
</organism>
<dbReference type="PANTHER" id="PTHR43721">
    <property type="entry name" value="ELONGATION FACTOR TU-RELATED"/>
    <property type="match status" value="1"/>
</dbReference>
<dbReference type="SUPFAM" id="SSF52540">
    <property type="entry name" value="P-loop containing nucleoside triphosphate hydrolases"/>
    <property type="match status" value="1"/>
</dbReference>
<evidence type="ECO:0000259" key="2">
    <source>
        <dbReference type="PROSITE" id="PS51722"/>
    </source>
</evidence>
<proteinExistence type="predicted"/>
<dbReference type="Pfam" id="PF00009">
    <property type="entry name" value="GTP_EFTU"/>
    <property type="match status" value="1"/>
</dbReference>
<dbReference type="PROSITE" id="PS51722">
    <property type="entry name" value="G_TR_2"/>
    <property type="match status" value="1"/>
</dbReference>
<evidence type="ECO:0000313" key="4">
    <source>
        <dbReference type="Proteomes" id="UP001292079"/>
    </source>
</evidence>
<feature type="region of interest" description="Disordered" evidence="1">
    <location>
        <begin position="1053"/>
        <end position="1079"/>
    </location>
</feature>
<evidence type="ECO:0000313" key="3">
    <source>
        <dbReference type="EMBL" id="KAK4471238.1"/>
    </source>
</evidence>
<feature type="region of interest" description="Disordered" evidence="1">
    <location>
        <begin position="1"/>
        <end position="43"/>
    </location>
</feature>
<sequence>MDELSLYFSTENETSKPNLSEKSTRSASRPTSFHNGSQQRKSFRGYNKKNKTMDADQNSAHSSFLNLNPVSNNQILSCGSVSTRMPHILPPEIEEGNIEYKRKLVDPTPNRFEQLVTQMKWRLNEGGGKAIYKLGVDDDGHISGLRPSELISSLTTLERMARRLNATLHPLRERVIESTTISSDKECRKAVEMLVRLAPTTNEGSPDLCVALVGGMDSGKSTLIGVLTDGELDNARGKARLNLFRHLHEVQSGRTSSLSRELLGFDINGNVTNYKYADGRVYRRSAEEVVRMSSNLLTLLDLAGHSKYQRTTLAGIACNQPLMGILVISATIGLSTIGLDHIQLLRSLSLPMIVVLTKIDQLSNGTEQMKRIQLIYRQLVYQFKQIENAWSYGGVSSSFSTWRLNECSFINHWKFNSFKDLNDEHCMPPFFPVSSVTGQGIENLMHFLSRLSRLNHHSLIPLTNSSFNQCTNSQTFTTHQLSSSQEEQQNIEQHSFEFMEFSNETLIQLMLIKINEQMNIIKTYQDYNGTLFWINQVYTQIPGVCNPVIVGRVQFGQLLNNQILWLGPDYFGDFYPVQIVSLMHNRQVHDIVYAGQSASMEVYFLPKTWNTMTQKQRQNILQSISSSAAAATTTGAASVPSSSSFVFFGDNNITTTTTNNNNNNNDITGNEENIPCNEPGNNLSSIYQFYSPIKIRRGMILLTYPMLLTTLSSSMHSLPPPPSPPLPSSPSLPSPVTSSYKFIWNERLKPSDHLHFTVVWTVKLKLIRRLPIVSFKLGNPPVILTPIPSIGQRVSIYAGCICQTGVILEIIQQCKHEEDKEGCVNNQNHLDDTTYIVLRFIRHPELLEIGRQFILTWNGNLKTVGYAVELIDPLNQYNTSLITALSNNTTDNTTHHSNYSSNNIHILNKIDHTYWINHQNTVSLQEKDDYDWSTLRQSFINRTITRMNSSSCDIDKYSSQILSSSFPSSCIETHINYALNDEKQLKIISDSSILNLTALTELDVDCQNDDNGDNKNKDDSELSNVNTWLNVTNNLDSIQSVIDDINVSNATMSTPPSVSVLGASSASSNKRRRRRKHKR</sequence>
<feature type="compositionally biased region" description="Basic residues" evidence="1">
    <location>
        <begin position="1069"/>
        <end position="1079"/>
    </location>
</feature>
<dbReference type="Gene3D" id="3.40.50.300">
    <property type="entry name" value="P-loop containing nucleotide triphosphate hydrolases"/>
    <property type="match status" value="1"/>
</dbReference>
<comment type="caution">
    <text evidence="3">The sequence shown here is derived from an EMBL/GenBank/DDBJ whole genome shotgun (WGS) entry which is preliminary data.</text>
</comment>
<accession>A0AAE1ZCK3</accession>
<gene>
    <name evidence="3" type="ORF">MN116_004560</name>
</gene>